<keyword evidence="5" id="KW-1185">Reference proteome</keyword>
<feature type="domain" description="CobN/magnesium chelatase" evidence="3">
    <location>
        <begin position="644"/>
        <end position="1376"/>
    </location>
</feature>
<dbReference type="EMBL" id="CP002278">
    <property type="protein sequence ID" value="ADP77912.1"/>
    <property type="molecule type" value="Genomic_DNA"/>
</dbReference>
<evidence type="ECO:0000313" key="4">
    <source>
        <dbReference type="EMBL" id="ADP77912.1"/>
    </source>
</evidence>
<dbReference type="Proteomes" id="UP000002315">
    <property type="component" value="Chromosome"/>
</dbReference>
<dbReference type="STRING" id="523846.Mfer_1120"/>
<dbReference type="PANTHER" id="PTHR44119:SF4">
    <property type="entry name" value="AEROBIC COBALTOCHELATASE SUBUNIT COBN"/>
    <property type="match status" value="1"/>
</dbReference>
<dbReference type="Pfam" id="PF02514">
    <property type="entry name" value="CobN-Mg_chel"/>
    <property type="match status" value="2"/>
</dbReference>
<dbReference type="InterPro" id="IPR003672">
    <property type="entry name" value="CobN/Mg_chltase"/>
</dbReference>
<feature type="region of interest" description="Disordered" evidence="1">
    <location>
        <begin position="1462"/>
        <end position="1491"/>
    </location>
</feature>
<keyword evidence="2" id="KW-0812">Transmembrane</keyword>
<name>E3GWE7_METFV</name>
<dbReference type="HOGENOM" id="CLU_002017_3_0_2"/>
<sequence length="1603" mass="177594">MRRTIILIAFLLIFSLLGTAAAENTTDHEKINILILNPPHYARHSVEATYKIYEEYPQYKDKFNITVRTGEQISKMSSDDLTAMIKSSDIIIVKSIGHTMETYTKLVNTLKSPGVLTNDKLFVHLRCPEGVDSVKLSQIDGKKIFEGIPDQDIYNVSAYTQISDNPLTMLSQYVNKYPQIQKWAKLYSYYCYPSTENDKNLILCAIDMWAKYNKKPVYVKYDEVKVFSRHVIYRNGKFYNNLTEYFKDYPLNPQKPTVGIIELDSYVALGGTAGIDSLIEKLTTKGYNVIPVVARYGYETYAGIVEFFTTAKSVKEYESNPDSVKPVVDIILAPHTYLLGGPASKNVVALLQRLNIPVIKIIQIESRSVKDWLISDDGLTPWSRDDIAGQLVFPESQGLIEPIAIAALDKRVDPLTGCELSSYSVIDERVSKVVSRVEKWLQLKIKPNKDKKIAIIYENGVGKWNIGTSYLNLPESIINILNKLKEAGYTIDKIPNVEEFVEILRTKGINVAPWAPGELEKLANNSILWEAEKYKRWFSSLNPIAQKYVVEGPLGYIEEIIKFALNYSKKDPGILSTATKVLDKWYKEMRDCIKMCPNKSQRGLEILDKIVSTLRSIINGTSTWEEFYRMKKEFMLLNITGLAGWGEPPGNLMTIVKNGTKYIVIPGIIIGNVFIGPEPILGYEGNPDALLHALILPPHHQYLAFYAWINKEFNADAMIHIGVDTTYQHLPRKQTALLDFDFPDIVIGDTPNIHLYRVDNVADGLLIKRRGYGVIIDYLTPPMKLSGLYGDLLNLKTLLENYKKAIDENLKKAYIQDIKKLIERSKIEINTNLSDEELIKACSDYLIKIETTLMPYGLHTFGKEWTADEIAETVASMLSIDGGVDNPSIIRLLAQEKGISYENITPEMFDELYNQVKAWIKDILLGKNITVSQNITKKLELGKDLIDKLKQSFNSELNSLLNVLNGGYVAPQIGGDPIVNPNVLPTGKNFYATDPTLIPTQSAYELGKKIADLALKEYEKPPEKLAVVIFGVDVARDDGAMVSFVLRLLGVEPTWAAGGRVSGIKLTPLTTLNRPRIDAIVMISGLFRDAYGQVAVLLDRAFRLALAASYNTIARQYNDTIVKALDAAVKPLVDLKLLVKGDDPIDQNYVAKHWLESVQKYIASGVEPEKAGNYAILRIVGPPAGGYGTGIKEAIDQPWTWKNETDLSNIFINRMSNFYSETTWGEKNTDLFKDLLSGVSGIYQGRSTYVVGVAENDAMASYLGGLAMTIRVLTGETPKIRIAITSNKFNPEILSLSDYIARDLRTRYFNPEFIKALMSKGQAGAYRISTFIESLKIWQTTVPGEISSDVYKEFIDVYLRDKYNLGISNWLNNNPFDQIHWIGTLLTLAHQNRLKLDANTMRFLMNRWAALIARYGPACCDCSCGNIAMIRWALNYVNPNLLNSVRSQLYIATKNAAFAPSIPGAPTTPQPSVPGIPTTTPQPSIPGAPSQLGAPTALGRVGIGTAATRGVSPGISGPSGRVGGEVGARGAAQASGAASKSSSESGATGKAGITGAAAGKAYEITPVSKGIGSPSSVPFAGIIGVIILIALIAAGYLLRRPEK</sequence>
<dbReference type="GO" id="GO:0016851">
    <property type="term" value="F:magnesium chelatase activity"/>
    <property type="evidence" value="ECO:0007669"/>
    <property type="project" value="UniProtKB-EC"/>
</dbReference>
<evidence type="ECO:0000313" key="5">
    <source>
        <dbReference type="Proteomes" id="UP000002315"/>
    </source>
</evidence>
<feature type="domain" description="CobN/magnesium chelatase" evidence="3">
    <location>
        <begin position="187"/>
        <end position="550"/>
    </location>
</feature>
<accession>E3GWE7</accession>
<feature type="region of interest" description="Disordered" evidence="1">
    <location>
        <begin position="1509"/>
        <end position="1528"/>
    </location>
</feature>
<feature type="region of interest" description="Disordered" evidence="1">
    <location>
        <begin position="1533"/>
        <end position="1552"/>
    </location>
</feature>
<dbReference type="KEGG" id="mfv:Mfer_1120"/>
<feature type="transmembrane region" description="Helical" evidence="2">
    <location>
        <begin position="1577"/>
        <end position="1598"/>
    </location>
</feature>
<dbReference type="OrthoDB" id="192131at2157"/>
<protein>
    <submittedName>
        <fullName evidence="4">Magnesium chelatase</fullName>
        <ecNumber evidence="4">6.6.1.1</ecNumber>
    </submittedName>
</protein>
<organism evidence="4 5">
    <name type="scientific">Methanothermus fervidus (strain ATCC 43054 / DSM 2088 / JCM 10308 / V24 S)</name>
    <dbReference type="NCBI Taxonomy" id="523846"/>
    <lineage>
        <taxon>Archaea</taxon>
        <taxon>Methanobacteriati</taxon>
        <taxon>Methanobacteriota</taxon>
        <taxon>Methanomada group</taxon>
        <taxon>Methanobacteria</taxon>
        <taxon>Methanobacteriales</taxon>
        <taxon>Methanothermaceae</taxon>
        <taxon>Methanothermus</taxon>
    </lineage>
</organism>
<evidence type="ECO:0000256" key="2">
    <source>
        <dbReference type="SAM" id="Phobius"/>
    </source>
</evidence>
<dbReference type="PANTHER" id="PTHR44119">
    <property type="entry name" value="MAGNESIUM-CHELATASE SUBUNIT CHLH, CHLOROPLASTIC"/>
    <property type="match status" value="1"/>
</dbReference>
<reference evidence="4 5" key="1">
    <citation type="journal article" date="2010" name="Stand. Genomic Sci.">
        <title>Complete genome sequence of Methanothermus fervidus type strain (V24S).</title>
        <authorList>
            <person name="Anderson I."/>
            <person name="Djao O.D."/>
            <person name="Misra M."/>
            <person name="Chertkov O."/>
            <person name="Nolan M."/>
            <person name="Lucas S."/>
            <person name="Lapidus A."/>
            <person name="Del Rio T.G."/>
            <person name="Tice H."/>
            <person name="Cheng J.F."/>
            <person name="Tapia R."/>
            <person name="Han C."/>
            <person name="Goodwin L."/>
            <person name="Pitluck S."/>
            <person name="Liolios K."/>
            <person name="Ivanova N."/>
            <person name="Mavromatis K."/>
            <person name="Mikhailova N."/>
            <person name="Pati A."/>
            <person name="Brambilla E."/>
            <person name="Chen A."/>
            <person name="Palaniappan K."/>
            <person name="Land M."/>
            <person name="Hauser L."/>
            <person name="Chang Y.J."/>
            <person name="Jeffries C.D."/>
            <person name="Sikorski J."/>
            <person name="Spring S."/>
            <person name="Rohde M."/>
            <person name="Eichinger K."/>
            <person name="Huber H."/>
            <person name="Wirth R."/>
            <person name="Goker M."/>
            <person name="Detter J.C."/>
            <person name="Woyke T."/>
            <person name="Bristow J."/>
            <person name="Eisen J.A."/>
            <person name="Markowitz V."/>
            <person name="Hugenholtz P."/>
            <person name="Klenk H.P."/>
            <person name="Kyrpides N.C."/>
        </authorList>
    </citation>
    <scope>NUCLEOTIDE SEQUENCE [LARGE SCALE GENOMIC DNA]</scope>
    <source>
        <strain evidence="5">ATCC 43054 / DSM 2088 / JCM 10308 / V24 S</strain>
    </source>
</reference>
<dbReference type="EC" id="6.6.1.1" evidence="4"/>
<gene>
    <name evidence="4" type="ordered locus">Mfer_1120</name>
</gene>
<evidence type="ECO:0000259" key="3">
    <source>
        <dbReference type="Pfam" id="PF02514"/>
    </source>
</evidence>
<keyword evidence="2" id="KW-0472">Membrane</keyword>
<keyword evidence="4" id="KW-0436">Ligase</keyword>
<keyword evidence="2" id="KW-1133">Transmembrane helix</keyword>
<evidence type="ECO:0000256" key="1">
    <source>
        <dbReference type="SAM" id="MobiDB-lite"/>
    </source>
</evidence>
<proteinExistence type="predicted"/>
<dbReference type="CDD" id="cd10150">
    <property type="entry name" value="CobN_like"/>
    <property type="match status" value="1"/>
</dbReference>